<dbReference type="SUPFAM" id="SSF69593">
    <property type="entry name" value="Glycerol-3-phosphate (1)-acyltransferase"/>
    <property type="match status" value="1"/>
</dbReference>
<keyword evidence="4" id="KW-0812">Transmembrane</keyword>
<evidence type="ECO:0000256" key="1">
    <source>
        <dbReference type="ARBA" id="ARBA00005189"/>
    </source>
</evidence>
<dbReference type="SMART" id="SM00563">
    <property type="entry name" value="PlsC"/>
    <property type="match status" value="1"/>
</dbReference>
<feature type="transmembrane region" description="Helical" evidence="4">
    <location>
        <begin position="6"/>
        <end position="33"/>
    </location>
</feature>
<keyword evidence="3 6" id="KW-0012">Acyltransferase</keyword>
<evidence type="ECO:0000256" key="4">
    <source>
        <dbReference type="SAM" id="Phobius"/>
    </source>
</evidence>
<accession>A0ABT7E452</accession>
<dbReference type="PANTHER" id="PTHR10434">
    <property type="entry name" value="1-ACYL-SN-GLYCEROL-3-PHOSPHATE ACYLTRANSFERASE"/>
    <property type="match status" value="1"/>
</dbReference>
<proteinExistence type="predicted"/>
<keyword evidence="7" id="KW-1185">Reference proteome</keyword>
<evidence type="ECO:0000313" key="6">
    <source>
        <dbReference type="EMBL" id="MDK2125667.1"/>
    </source>
</evidence>
<dbReference type="RefSeq" id="WP_284101978.1">
    <property type="nucleotide sequence ID" value="NZ_JARRAF010000022.1"/>
</dbReference>
<evidence type="ECO:0000313" key="7">
    <source>
        <dbReference type="Proteomes" id="UP001172778"/>
    </source>
</evidence>
<sequence>MRILQAVYSAYVGLLFLIGVCAVIPFYLPAFLLSEHPRLTIMYRANRVSMRIWSLLTGIRVTVEGQAAWQPAPVIVGNHCNMLDMPVCAIACARAVKVLAKAEFARIPLLGFLFRSFAVLVTRDSAESRQRSVAALRRALADNWPVFIFPEGTRNRGETPLQSFRDGPFRFAIAAQAPIQPFVQLNMRGVMSLNGLMLKPGKVVFRWLPPIPTAGLTESDVPALRDKVYRLIEAELRRCDPAFGGQMP</sequence>
<feature type="domain" description="Phospholipid/glycerol acyltransferase" evidence="5">
    <location>
        <begin position="73"/>
        <end position="187"/>
    </location>
</feature>
<dbReference type="EMBL" id="JARRAF010000022">
    <property type="protein sequence ID" value="MDK2125667.1"/>
    <property type="molecule type" value="Genomic_DNA"/>
</dbReference>
<reference evidence="6" key="1">
    <citation type="submission" date="2023-03" db="EMBL/GenBank/DDBJ databases">
        <title>Chitinimonas shenzhenensis gen. nov., sp. nov., a novel member of family Burkholderiaceae isolated from activated sludge collected in Shen Zhen, China.</title>
        <authorList>
            <person name="Wang X."/>
        </authorList>
    </citation>
    <scope>NUCLEOTIDE SEQUENCE</scope>
    <source>
        <strain evidence="6">DQS-5</strain>
    </source>
</reference>
<organism evidence="6 7">
    <name type="scientific">Parachitinimonas caeni</name>
    <dbReference type="NCBI Taxonomy" id="3031301"/>
    <lineage>
        <taxon>Bacteria</taxon>
        <taxon>Pseudomonadati</taxon>
        <taxon>Pseudomonadota</taxon>
        <taxon>Betaproteobacteria</taxon>
        <taxon>Neisseriales</taxon>
        <taxon>Chitinibacteraceae</taxon>
        <taxon>Parachitinimonas</taxon>
    </lineage>
</organism>
<evidence type="ECO:0000259" key="5">
    <source>
        <dbReference type="SMART" id="SM00563"/>
    </source>
</evidence>
<protein>
    <submittedName>
        <fullName evidence="6">Lysophospholipid acyltransferase family protein</fullName>
    </submittedName>
</protein>
<dbReference type="PANTHER" id="PTHR10434:SF11">
    <property type="entry name" value="1-ACYL-SN-GLYCEROL-3-PHOSPHATE ACYLTRANSFERASE"/>
    <property type="match status" value="1"/>
</dbReference>
<dbReference type="InterPro" id="IPR002123">
    <property type="entry name" value="Plipid/glycerol_acylTrfase"/>
</dbReference>
<comment type="pathway">
    <text evidence="1">Lipid metabolism.</text>
</comment>
<keyword evidence="2" id="KW-0808">Transferase</keyword>
<dbReference type="CDD" id="cd07989">
    <property type="entry name" value="LPLAT_AGPAT-like"/>
    <property type="match status" value="1"/>
</dbReference>
<name>A0ABT7E452_9NEIS</name>
<evidence type="ECO:0000256" key="2">
    <source>
        <dbReference type="ARBA" id="ARBA00022679"/>
    </source>
</evidence>
<keyword evidence="4" id="KW-0472">Membrane</keyword>
<dbReference type="Proteomes" id="UP001172778">
    <property type="component" value="Unassembled WGS sequence"/>
</dbReference>
<comment type="caution">
    <text evidence="6">The sequence shown here is derived from an EMBL/GenBank/DDBJ whole genome shotgun (WGS) entry which is preliminary data.</text>
</comment>
<gene>
    <name evidence="6" type="ORF">PZA18_16555</name>
</gene>
<dbReference type="Pfam" id="PF01553">
    <property type="entry name" value="Acyltransferase"/>
    <property type="match status" value="1"/>
</dbReference>
<dbReference type="GO" id="GO:0016746">
    <property type="term" value="F:acyltransferase activity"/>
    <property type="evidence" value="ECO:0007669"/>
    <property type="project" value="UniProtKB-KW"/>
</dbReference>
<evidence type="ECO:0000256" key="3">
    <source>
        <dbReference type="ARBA" id="ARBA00023315"/>
    </source>
</evidence>
<keyword evidence="4" id="KW-1133">Transmembrane helix</keyword>